<gene>
    <name evidence="1" type="ORF">ABW01_29020</name>
</gene>
<sequence length="59" mass="7485">MAAYTEEQFIYFTTKLNQLESVKENRETYWYEYRKLQHWLQEQQLSTSFIRWVEGRMKK</sequence>
<organism evidence="1 2">
    <name type="scientific">Bacillus anthracis</name>
    <name type="common">anthrax bacterium</name>
    <dbReference type="NCBI Taxonomy" id="1392"/>
    <lineage>
        <taxon>Bacteria</taxon>
        <taxon>Bacillati</taxon>
        <taxon>Bacillota</taxon>
        <taxon>Bacilli</taxon>
        <taxon>Bacillales</taxon>
        <taxon>Bacillaceae</taxon>
        <taxon>Bacillus</taxon>
        <taxon>Bacillus cereus group</taxon>
    </lineage>
</organism>
<evidence type="ECO:0000313" key="2">
    <source>
        <dbReference type="Proteomes" id="UP000035904"/>
    </source>
</evidence>
<dbReference type="AlphaFoldDB" id="A0A0J1HJY2"/>
<reference evidence="1 2" key="1">
    <citation type="submission" date="2015-05" db="EMBL/GenBank/DDBJ databases">
        <title>Whole genome sequence and identification of bacterial endophytes from Costus igneus.</title>
        <authorList>
            <person name="Lee Y.P."/>
            <person name="Gan H.M."/>
            <person name="Eng W."/>
            <person name="Wheatley M.S."/>
            <person name="Caraballo A."/>
            <person name="Polter S."/>
            <person name="Savka M.A."/>
            <person name="Hudson A.O."/>
        </authorList>
    </citation>
    <scope>NUCLEOTIDE SEQUENCE [LARGE SCALE GENOMIC DNA]</scope>
    <source>
        <strain evidence="1 2">RIT375</strain>
    </source>
</reference>
<evidence type="ECO:0000313" key="1">
    <source>
        <dbReference type="EMBL" id="KLV14063.1"/>
    </source>
</evidence>
<proteinExistence type="predicted"/>
<dbReference type="EMBL" id="LDPG01000040">
    <property type="protein sequence ID" value="KLV14063.1"/>
    <property type="molecule type" value="Genomic_DNA"/>
</dbReference>
<protein>
    <submittedName>
        <fullName evidence="1">Uncharacterized protein</fullName>
    </submittedName>
</protein>
<comment type="caution">
    <text evidence="1">The sequence shown here is derived from an EMBL/GenBank/DDBJ whole genome shotgun (WGS) entry which is preliminary data.</text>
</comment>
<dbReference type="RefSeq" id="WP_047957225.1">
    <property type="nucleotide sequence ID" value="NZ_LDPG01000040.1"/>
</dbReference>
<accession>A0A0J1HJY2</accession>
<name>A0A0J1HJY2_BACAN</name>
<dbReference type="PATRIC" id="fig|1392.242.peg.4926"/>
<dbReference type="Proteomes" id="UP000035904">
    <property type="component" value="Unassembled WGS sequence"/>
</dbReference>